<organism evidence="1 2">
    <name type="scientific">Trametes sanguinea</name>
    <dbReference type="NCBI Taxonomy" id="158606"/>
    <lineage>
        <taxon>Eukaryota</taxon>
        <taxon>Fungi</taxon>
        <taxon>Dikarya</taxon>
        <taxon>Basidiomycota</taxon>
        <taxon>Agaricomycotina</taxon>
        <taxon>Agaricomycetes</taxon>
        <taxon>Polyporales</taxon>
        <taxon>Polyporaceae</taxon>
        <taxon>Trametes</taxon>
    </lineage>
</organism>
<protein>
    <submittedName>
        <fullName evidence="1">Uncharacterized protein</fullName>
    </submittedName>
</protein>
<accession>A0ACC1NKM0</accession>
<sequence>MAAPGTHWRAAASAPTPTATPSIGRRRSAETATVHTARGFMVVENGKDSEQRPVSEARAAKPPVSYGRLRMHSRRATPKGIEHRSLGARCSFWGTPSTVVVAVVLPPLLVLSAVLVVIHTTLHSAVVGY</sequence>
<dbReference type="Proteomes" id="UP001144978">
    <property type="component" value="Unassembled WGS sequence"/>
</dbReference>
<evidence type="ECO:0000313" key="1">
    <source>
        <dbReference type="EMBL" id="KAJ2979358.1"/>
    </source>
</evidence>
<proteinExistence type="predicted"/>
<name>A0ACC1NKM0_9APHY</name>
<comment type="caution">
    <text evidence="1">The sequence shown here is derived from an EMBL/GenBank/DDBJ whole genome shotgun (WGS) entry which is preliminary data.</text>
</comment>
<evidence type="ECO:0000313" key="2">
    <source>
        <dbReference type="Proteomes" id="UP001144978"/>
    </source>
</evidence>
<dbReference type="EMBL" id="JANSHE010004253">
    <property type="protein sequence ID" value="KAJ2979358.1"/>
    <property type="molecule type" value="Genomic_DNA"/>
</dbReference>
<gene>
    <name evidence="1" type="ORF">NUW54_g11149</name>
</gene>
<reference evidence="1" key="1">
    <citation type="submission" date="2022-08" db="EMBL/GenBank/DDBJ databases">
        <title>Genome Sequence of Pycnoporus sanguineus.</title>
        <authorList>
            <person name="Buettner E."/>
        </authorList>
    </citation>
    <scope>NUCLEOTIDE SEQUENCE</scope>
    <source>
        <strain evidence="1">CG-C14</strain>
    </source>
</reference>
<keyword evidence="2" id="KW-1185">Reference proteome</keyword>